<sequence length="327" mass="35939">MSGALAGLSQYAKSDSDAESASDGDEVKVKSKLSRPETLAPLKITKIGPTASTSPAVLPLKQVTKRKLPPLEADSLQRQDDDSPSDLTPAPASNSSKKVARGDWLCYCFVDVPLDPSSSALIRDCHKHLQEQLGTSHTLLDLIHSDASPGADPAEEAGHLHVSLTRPFTVRSSERDEYAKIAKAELQRLKETIGRNSFPFSFSRIAYLNNDDASRHFMVLEVGSGRDQFHKLSTALSKVLHRAFRAKAYYEEARFHASTSCLETTKALDDDAEPPELREAGEALGPRFSDIVNDIEKKWGPQLRKHPPTWAARVGIQVANRITYVDL</sequence>
<dbReference type="OrthoDB" id="49151at2759"/>
<evidence type="ECO:0000256" key="6">
    <source>
        <dbReference type="ARBA" id="ARBA00030030"/>
    </source>
</evidence>
<organism evidence="8 9">
    <name type="scientific">Ustilago bromivora</name>
    <dbReference type="NCBI Taxonomy" id="307758"/>
    <lineage>
        <taxon>Eukaryota</taxon>
        <taxon>Fungi</taxon>
        <taxon>Dikarya</taxon>
        <taxon>Basidiomycota</taxon>
        <taxon>Ustilaginomycotina</taxon>
        <taxon>Ustilaginomycetes</taxon>
        <taxon>Ustilaginales</taxon>
        <taxon>Ustilaginaceae</taxon>
        <taxon>Ustilago</taxon>
    </lineage>
</organism>
<name>A0A1K0G353_9BASI</name>
<dbReference type="AlphaFoldDB" id="A0A1K0G353"/>
<dbReference type="PANTHER" id="PTHR13522">
    <property type="entry name" value="U6 SNRNA PHOSPHODIESTERASE 1"/>
    <property type="match status" value="1"/>
</dbReference>
<reference evidence="9" key="1">
    <citation type="submission" date="2016-04" db="EMBL/GenBank/DDBJ databases">
        <authorList>
            <person name="Guldener U."/>
            <person name="Guldener U."/>
        </authorList>
    </citation>
    <scope>NUCLEOTIDE SEQUENCE [LARGE SCALE GENOMIC DNA]</scope>
    <source>
        <strain evidence="9">UB2112</strain>
    </source>
</reference>
<dbReference type="Proteomes" id="UP000179920">
    <property type="component" value="Chromosome VI"/>
</dbReference>
<evidence type="ECO:0000256" key="4">
    <source>
        <dbReference type="ARBA" id="ARBA00023242"/>
    </source>
</evidence>
<evidence type="ECO:0000256" key="7">
    <source>
        <dbReference type="SAM" id="MobiDB-lite"/>
    </source>
</evidence>
<dbReference type="PANTHER" id="PTHR13522:SF3">
    <property type="entry name" value="U6 SNRNA PHOSPHODIESTERASE 1"/>
    <property type="match status" value="1"/>
</dbReference>
<dbReference type="GO" id="GO:0005634">
    <property type="term" value="C:nucleus"/>
    <property type="evidence" value="ECO:0007669"/>
    <property type="project" value="TreeGrafter"/>
</dbReference>
<evidence type="ECO:0000313" key="8">
    <source>
        <dbReference type="EMBL" id="SAM81838.1"/>
    </source>
</evidence>
<dbReference type="Pfam" id="PF09749">
    <property type="entry name" value="HVSL"/>
    <property type="match status" value="1"/>
</dbReference>
<evidence type="ECO:0000313" key="9">
    <source>
        <dbReference type="Proteomes" id="UP000179920"/>
    </source>
</evidence>
<dbReference type="InterPro" id="IPR027521">
    <property type="entry name" value="Usb1"/>
</dbReference>
<dbReference type="GO" id="GO:0034477">
    <property type="term" value="P:U6 snRNA 3'-end processing"/>
    <property type="evidence" value="ECO:0007669"/>
    <property type="project" value="InterPro"/>
</dbReference>
<dbReference type="GO" id="GO:0016829">
    <property type="term" value="F:lyase activity"/>
    <property type="evidence" value="ECO:0007669"/>
    <property type="project" value="UniProtKB-KW"/>
</dbReference>
<keyword evidence="2" id="KW-0378">Hydrolase</keyword>
<gene>
    <name evidence="8" type="ORF">UBRO_04042</name>
</gene>
<accession>A0A1K0G353</accession>
<keyword evidence="3" id="KW-0456">Lyase</keyword>
<dbReference type="EMBL" id="LT558122">
    <property type="protein sequence ID" value="SAM81838.1"/>
    <property type="molecule type" value="Genomic_DNA"/>
</dbReference>
<dbReference type="Gene3D" id="3.90.1140.10">
    <property type="entry name" value="Cyclic phosphodiesterase"/>
    <property type="match status" value="1"/>
</dbReference>
<feature type="region of interest" description="Disordered" evidence="7">
    <location>
        <begin position="1"/>
        <end position="96"/>
    </location>
</feature>
<protein>
    <recommendedName>
        <fullName evidence="5">U6 snRNA phosphodiesterase 1</fullName>
    </recommendedName>
    <alternativeName>
        <fullName evidence="6">3'-5' RNA exonuclease USB1</fullName>
    </alternativeName>
</protein>
<keyword evidence="4" id="KW-0539">Nucleus</keyword>
<evidence type="ECO:0000256" key="3">
    <source>
        <dbReference type="ARBA" id="ARBA00023239"/>
    </source>
</evidence>
<keyword evidence="1" id="KW-0540">Nuclease</keyword>
<evidence type="ECO:0000256" key="5">
    <source>
        <dbReference type="ARBA" id="ARBA00029543"/>
    </source>
</evidence>
<proteinExistence type="predicted"/>
<evidence type="ECO:0000256" key="2">
    <source>
        <dbReference type="ARBA" id="ARBA00022801"/>
    </source>
</evidence>
<evidence type="ECO:0000256" key="1">
    <source>
        <dbReference type="ARBA" id="ARBA00022722"/>
    </source>
</evidence>
<dbReference type="GO" id="GO:0000175">
    <property type="term" value="F:3'-5'-RNA exonuclease activity"/>
    <property type="evidence" value="ECO:0007669"/>
    <property type="project" value="TreeGrafter"/>
</dbReference>